<sequence length="177" mass="19916">MISKDAVFDYPRFFNTLIQITKDQLGLPMLNQENTGEPPQFPYCTFHLMQGHQRVTSDVIHGHRESMIIPVSLTVHAQYSADGAQYGEMLLMAFQSQTANYALHEIECGIQTFSGVFVQNRSVVIGGMTYDHAFGFDLNFTAMNPYVEDTGAIDHIVMNKDKKDSIDIKEESDNGNN</sequence>
<organism evidence="2 3">
    <name type="scientific">Lactiplantibacillus mudanjiangensis</name>
    <dbReference type="NCBI Taxonomy" id="1296538"/>
    <lineage>
        <taxon>Bacteria</taxon>
        <taxon>Bacillati</taxon>
        <taxon>Bacillota</taxon>
        <taxon>Bacilli</taxon>
        <taxon>Lactobacillales</taxon>
        <taxon>Lactobacillaceae</taxon>
        <taxon>Lactiplantibacillus</taxon>
    </lineage>
</organism>
<proteinExistence type="predicted"/>
<feature type="domain" description="Phage neck terminator protein gp12-like" evidence="1">
    <location>
        <begin position="16"/>
        <end position="157"/>
    </location>
</feature>
<dbReference type="Pfam" id="PF23961">
    <property type="entry name" value="Phage_tail_terminator_9"/>
    <property type="match status" value="1"/>
</dbReference>
<evidence type="ECO:0000313" key="2">
    <source>
        <dbReference type="EMBL" id="VDG27811.1"/>
    </source>
</evidence>
<dbReference type="Proteomes" id="UP000289996">
    <property type="component" value="Unassembled WGS sequence"/>
</dbReference>
<gene>
    <name evidence="2" type="ORF">MUDAN_MDHGFNIF_02634</name>
</gene>
<dbReference type="NCBIfam" id="NF047498">
    <property type="entry name" value="LIC_12616_fam"/>
    <property type="match status" value="1"/>
</dbReference>
<protein>
    <recommendedName>
        <fullName evidence="1">Phage neck terminator protein gp12-like domain-containing protein</fullName>
    </recommendedName>
</protein>
<dbReference type="RefSeq" id="WP_130851525.1">
    <property type="nucleotide sequence ID" value="NZ_UYIG01000057.1"/>
</dbReference>
<accession>A0A660DVZ9</accession>
<keyword evidence="3" id="KW-1185">Reference proteome</keyword>
<dbReference type="AlphaFoldDB" id="A0A660DVZ9"/>
<dbReference type="OrthoDB" id="2327695at2"/>
<reference evidence="2 3" key="1">
    <citation type="submission" date="2018-11" db="EMBL/GenBank/DDBJ databases">
        <authorList>
            <person name="Wuyts S."/>
        </authorList>
    </citation>
    <scope>NUCLEOTIDE SEQUENCE [LARGE SCALE GENOMIC DNA]</scope>
    <source>
        <strain evidence="2">Lactobacillus mudanjiangensis AMBF249</strain>
    </source>
</reference>
<name>A0A660DVZ9_9LACO</name>
<evidence type="ECO:0000313" key="3">
    <source>
        <dbReference type="Proteomes" id="UP000289996"/>
    </source>
</evidence>
<evidence type="ECO:0000259" key="1">
    <source>
        <dbReference type="Pfam" id="PF23961"/>
    </source>
</evidence>
<dbReference type="EMBL" id="UYIG01000057">
    <property type="protein sequence ID" value="VDG27811.1"/>
    <property type="molecule type" value="Genomic_DNA"/>
</dbReference>
<dbReference type="InterPro" id="IPR057087">
    <property type="entry name" value="Gp12-like"/>
</dbReference>